<proteinExistence type="predicted"/>
<evidence type="ECO:0000313" key="1">
    <source>
        <dbReference type="EMBL" id="HHS62861.1"/>
    </source>
</evidence>
<gene>
    <name evidence="1" type="ORF">ENV70_04505</name>
</gene>
<organism evidence="1">
    <name type="scientific">candidate division WOR-3 bacterium</name>
    <dbReference type="NCBI Taxonomy" id="2052148"/>
    <lineage>
        <taxon>Bacteria</taxon>
        <taxon>Bacteria division WOR-3</taxon>
    </lineage>
</organism>
<protein>
    <submittedName>
        <fullName evidence="1">Uncharacterized protein</fullName>
    </submittedName>
</protein>
<comment type="caution">
    <text evidence="1">The sequence shown here is derived from an EMBL/GenBank/DDBJ whole genome shotgun (WGS) entry which is preliminary data.</text>
</comment>
<name>A0A7C6EHD6_UNCW3</name>
<accession>A0A7C6EHD6</accession>
<reference evidence="1" key="1">
    <citation type="journal article" date="2020" name="mSystems">
        <title>Genome- and Community-Level Interaction Insights into Carbon Utilization and Element Cycling Functions of Hydrothermarchaeota in Hydrothermal Sediment.</title>
        <authorList>
            <person name="Zhou Z."/>
            <person name="Liu Y."/>
            <person name="Xu W."/>
            <person name="Pan J."/>
            <person name="Luo Z.H."/>
            <person name="Li M."/>
        </authorList>
    </citation>
    <scope>NUCLEOTIDE SEQUENCE [LARGE SCALE GENOMIC DNA]</scope>
    <source>
        <strain evidence="1">SpSt-783</strain>
    </source>
</reference>
<dbReference type="AlphaFoldDB" id="A0A7C6EHD6"/>
<dbReference type="EMBL" id="DTHJ01000091">
    <property type="protein sequence ID" value="HHS62861.1"/>
    <property type="molecule type" value="Genomic_DNA"/>
</dbReference>
<sequence>MAWTGKNHLDNLEEILMNLQWLIQPDTVITELPFDLEFLRRPDVEMFAEWCPKAVSKQELEEGRYTINKYLVKFFIDKTYPQLSEVGKKEKIDKIIQDIHKFLKKPNYEPIYLNNENIEKILEETNNKPGETHIDKTKRRIKVAVSLRWLQHKSLYNKLSEETRHYIRRIGDLYGQLNQNQHIDTTPLHNYSVPREDLSILIDDYETKIELTLLTADQEIKKAKQRIGGINYNGLGVVREPLNKIKKFIEKRSDSDYDEVERFKDSIFITIILNYIKDPYIQKTPDAKSVINLVVPIYIKFKNLDV</sequence>